<dbReference type="InterPro" id="IPR039065">
    <property type="entry name" value="AcoX-like"/>
</dbReference>
<name>A0A075FG08_9EURY</name>
<dbReference type="EMBL" id="KF900304">
    <property type="protein sequence ID" value="AIE90285.1"/>
    <property type="molecule type" value="Genomic_DNA"/>
</dbReference>
<dbReference type="Pfam" id="PF20143">
    <property type="entry name" value="NAD_kinase_C"/>
    <property type="match status" value="1"/>
</dbReference>
<proteinExistence type="predicted"/>
<dbReference type="InterPro" id="IPR016064">
    <property type="entry name" value="NAD/diacylglycerol_kinase_sf"/>
</dbReference>
<dbReference type="InterPro" id="IPR002504">
    <property type="entry name" value="NADK"/>
</dbReference>
<dbReference type="SUPFAM" id="SSF111331">
    <property type="entry name" value="NAD kinase/diacylglycerol kinase-like"/>
    <property type="match status" value="1"/>
</dbReference>
<dbReference type="AlphaFoldDB" id="A0A075FG08"/>
<dbReference type="Pfam" id="PF01513">
    <property type="entry name" value="NAD_kinase"/>
    <property type="match status" value="1"/>
</dbReference>
<organism evidence="1">
    <name type="scientific">uncultured marine group II/III euryarchaeote AD1000_01_H07</name>
    <dbReference type="NCBI Taxonomy" id="1457699"/>
    <lineage>
        <taxon>Archaea</taxon>
        <taxon>Methanobacteriati</taxon>
        <taxon>Methanobacteriota</taxon>
        <taxon>environmental samples</taxon>
    </lineage>
</organism>
<sequence>MVRLGLLVNPDAGLGGRLGLKGSDGQAELARSKGAEDRSGPRMRLMLEYFSKLRRSGFEGIEWVSSEGRMGTDWLPEGATIGSVRTTHSSSGSTSADDTAAAVGELLKEGIDLLVYAGGDGTTRDIVTALDSAGSPDIPVIGVPTGVKMHSGCFAASPKAAAEVLSAWLDGDLLLASTEVLDLDEERYRQGEWVVQLYAEAMTPASPRWMQGSKQRIEASGEEDTTEGLADHIRELVISEDGLVIWGSGGTLRAIAEMNGFQPTNLGIDATLGNEQIGTDLDEAGLLEILSSHAGPVTLLLSPMGGQGFLIGRGNLQLSPEVLRVIGIDNILGVVTPAKLLTVRRLRIETGDVNLDAAFAAKRYMKVLQGYRTTRVLPVAVD</sequence>
<dbReference type="PANTHER" id="PTHR40697">
    <property type="entry name" value="ACETOIN CATABOLISM PROTEIN X"/>
    <property type="match status" value="1"/>
</dbReference>
<keyword evidence="1" id="KW-0418">Kinase</keyword>
<reference evidence="1" key="1">
    <citation type="journal article" date="2014" name="Genome Biol. Evol.">
        <title>Pangenome evidence for extensive interdomain horizontal transfer affecting lineage core and shell genes in uncultured planktonic thaumarchaeota and euryarchaeota.</title>
        <authorList>
            <person name="Deschamps P."/>
            <person name="Zivanovic Y."/>
            <person name="Moreira D."/>
            <person name="Rodriguez-Valera F."/>
            <person name="Lopez-Garcia P."/>
        </authorList>
    </citation>
    <scope>NUCLEOTIDE SEQUENCE</scope>
</reference>
<accession>A0A075FG08</accession>
<dbReference type="InterPro" id="IPR017438">
    <property type="entry name" value="ATP-NAD_kinase_N"/>
</dbReference>
<dbReference type="Gene3D" id="3.40.50.10330">
    <property type="entry name" value="Probable inorganic polyphosphate/atp-NAD kinase, domain 1"/>
    <property type="match status" value="1"/>
</dbReference>
<protein>
    <submittedName>
        <fullName evidence="1">ATP-NAD/AcoX kinase</fullName>
    </submittedName>
</protein>
<dbReference type="GO" id="GO:0003951">
    <property type="term" value="F:NAD+ kinase activity"/>
    <property type="evidence" value="ECO:0007669"/>
    <property type="project" value="InterPro"/>
</dbReference>
<evidence type="ECO:0000313" key="1">
    <source>
        <dbReference type="EMBL" id="AIE90285.1"/>
    </source>
</evidence>
<dbReference type="PANTHER" id="PTHR40697:SF2">
    <property type="entry name" value="ATP-NAD KINASE-RELATED"/>
    <property type="match status" value="1"/>
</dbReference>
<dbReference type="InterPro" id="IPR011386">
    <property type="entry name" value="Put_ATP-NAD_kin"/>
</dbReference>
<keyword evidence="1" id="KW-0808">Transferase</keyword>
<dbReference type="PIRSF" id="PIRSF016907">
    <property type="entry name" value="Kin_ATP-NAD"/>
    <property type="match status" value="1"/>
</dbReference>
<dbReference type="GO" id="GO:0006741">
    <property type="term" value="P:NADP+ biosynthetic process"/>
    <property type="evidence" value="ECO:0007669"/>
    <property type="project" value="InterPro"/>
</dbReference>